<feature type="compositionally biased region" description="Polar residues" evidence="2">
    <location>
        <begin position="177"/>
        <end position="186"/>
    </location>
</feature>
<evidence type="ECO:0000256" key="2">
    <source>
        <dbReference type="SAM" id="MobiDB-lite"/>
    </source>
</evidence>
<dbReference type="KEGG" id="asau:88172225"/>
<dbReference type="GO" id="GO:0008168">
    <property type="term" value="F:methyltransferase activity"/>
    <property type="evidence" value="ECO:0007669"/>
    <property type="project" value="InterPro"/>
</dbReference>
<evidence type="ECO:0000313" key="5">
    <source>
        <dbReference type="Proteomes" id="UP001338582"/>
    </source>
</evidence>
<keyword evidence="1" id="KW-0010">Activator</keyword>
<gene>
    <name evidence="4" type="ORF">PUMCH_001159</name>
</gene>
<feature type="domain" description="Ada DNA repair metal-binding" evidence="3">
    <location>
        <begin position="9"/>
        <end position="73"/>
    </location>
</feature>
<dbReference type="Proteomes" id="UP001338582">
    <property type="component" value="Chromosome 1"/>
</dbReference>
<accession>A0AAX4H6C2</accession>
<dbReference type="GO" id="GO:0006355">
    <property type="term" value="P:regulation of DNA-templated transcription"/>
    <property type="evidence" value="ECO:0007669"/>
    <property type="project" value="InterPro"/>
</dbReference>
<reference evidence="4 5" key="1">
    <citation type="submission" date="2023-10" db="EMBL/GenBank/DDBJ databases">
        <title>Draft Genome Sequence of Candida saopaulonensis from a very Premature Infant with Sepsis.</title>
        <authorList>
            <person name="Ning Y."/>
            <person name="Dai R."/>
            <person name="Xiao M."/>
            <person name="Xu Y."/>
            <person name="Yan Q."/>
            <person name="Zhang L."/>
        </authorList>
    </citation>
    <scope>NUCLEOTIDE SEQUENCE [LARGE SCALE GENOMIC DNA]</scope>
    <source>
        <strain evidence="4 5">19XY460</strain>
    </source>
</reference>
<evidence type="ECO:0000259" key="3">
    <source>
        <dbReference type="Pfam" id="PF02805"/>
    </source>
</evidence>
<proteinExistence type="predicted"/>
<dbReference type="InterPro" id="IPR004026">
    <property type="entry name" value="Ada_DNA_repair_Zn-bd"/>
</dbReference>
<dbReference type="Gene3D" id="3.40.10.10">
    <property type="entry name" value="DNA Methylphosphotriester Repair Domain"/>
    <property type="match status" value="1"/>
</dbReference>
<name>A0AAX4H6C2_9ASCO</name>
<dbReference type="GO" id="GO:0008270">
    <property type="term" value="F:zinc ion binding"/>
    <property type="evidence" value="ECO:0007669"/>
    <property type="project" value="InterPro"/>
</dbReference>
<dbReference type="GO" id="GO:0006281">
    <property type="term" value="P:DNA repair"/>
    <property type="evidence" value="ECO:0007669"/>
    <property type="project" value="InterPro"/>
</dbReference>
<organism evidence="4 5">
    <name type="scientific">Australozyma saopauloensis</name>
    <dbReference type="NCBI Taxonomy" id="291208"/>
    <lineage>
        <taxon>Eukaryota</taxon>
        <taxon>Fungi</taxon>
        <taxon>Dikarya</taxon>
        <taxon>Ascomycota</taxon>
        <taxon>Saccharomycotina</taxon>
        <taxon>Pichiomycetes</taxon>
        <taxon>Metschnikowiaceae</taxon>
        <taxon>Australozyma</taxon>
    </lineage>
</organism>
<evidence type="ECO:0000256" key="1">
    <source>
        <dbReference type="ARBA" id="ARBA00023159"/>
    </source>
</evidence>
<dbReference type="InterPro" id="IPR035451">
    <property type="entry name" value="Ada-like_dom_sf"/>
</dbReference>
<dbReference type="GeneID" id="88172225"/>
<dbReference type="Gene3D" id="1.10.10.60">
    <property type="entry name" value="Homeodomain-like"/>
    <property type="match status" value="1"/>
</dbReference>
<keyword evidence="5" id="KW-1185">Reference proteome</keyword>
<dbReference type="GO" id="GO:0003677">
    <property type="term" value="F:DNA binding"/>
    <property type="evidence" value="ECO:0007669"/>
    <property type="project" value="InterPro"/>
</dbReference>
<evidence type="ECO:0000313" key="4">
    <source>
        <dbReference type="EMBL" id="WPK23909.1"/>
    </source>
</evidence>
<dbReference type="AlphaFoldDB" id="A0AAX4H6C2"/>
<dbReference type="Pfam" id="PF02805">
    <property type="entry name" value="Ada_Zn_binding"/>
    <property type="match status" value="1"/>
</dbReference>
<feature type="region of interest" description="Disordered" evidence="2">
    <location>
        <begin position="177"/>
        <end position="203"/>
    </location>
</feature>
<feature type="region of interest" description="Disordered" evidence="2">
    <location>
        <begin position="251"/>
        <end position="278"/>
    </location>
</feature>
<dbReference type="EMBL" id="CP138894">
    <property type="protein sequence ID" value="WPK23909.1"/>
    <property type="molecule type" value="Genomic_DNA"/>
</dbReference>
<dbReference type="RefSeq" id="XP_062876293.1">
    <property type="nucleotide sequence ID" value="XM_063020223.1"/>
</dbReference>
<protein>
    <recommendedName>
        <fullName evidence="3">Ada DNA repair metal-binding domain-containing protein</fullName>
    </recommendedName>
</protein>
<dbReference type="SUPFAM" id="SSF57884">
    <property type="entry name" value="Ada DNA repair protein, N-terminal domain (N-Ada 10)"/>
    <property type="match status" value="1"/>
</dbReference>
<sequence>MVYASDSNKWRAYQFSDPFAAGLFLVCNKVNKMFCRPDCDAHPTTELRSLIKFVDTTQEAISLGYVPCETCGPMSVPKIDVNLLLRTVKDCNNRIGFVPPLMDDDESKITETIKENIIGQGMQRRQLVPAISYDHNKYNTEKTASYSVSKNDSEHYRLIDLACRHLALAAANSIFSPQSPSGSLSPVSDGGSPDKKKSTKKRRGGVLGFKELAAKSKLSAWHFHRVFKSITGLTPKNYGDMCWEYLEKDKSDRGSNSVLSPPPSMRESPVISMDNGNSSLLRNSTVLQDQDHQLNSTVMFNTAPGGFSYVSPTHSDSSLQMLPINNKRPREEEFDDLEYSPKRFYMQAPSNGGNAGAGASNASMNNSTGYNSHYDSEFGPYVDFSNRATSVPDLMLYGSTMPNSLFDHSKPMEFSGMASEQPIDGLDVADFSPSSITITNAPPHLLHDPYLPTEDIINEAIFAESDMFCSDLFAEPRNDYFTGEVSNDPMMMGFIPEIVTGTD</sequence>